<dbReference type="Proteomes" id="UP001196530">
    <property type="component" value="Unassembled WGS sequence"/>
</dbReference>
<feature type="compositionally biased region" description="Low complexity" evidence="1">
    <location>
        <begin position="156"/>
        <end position="174"/>
    </location>
</feature>
<dbReference type="AlphaFoldDB" id="A0AAN6I465"/>
<gene>
    <name evidence="2" type="ORF">KL928_004728</name>
</gene>
<accession>A0AAN6I465</accession>
<organism evidence="2 3">
    <name type="scientific">Pichia angusta</name>
    <name type="common">Yeast</name>
    <name type="synonym">Hansenula polymorpha</name>
    <dbReference type="NCBI Taxonomy" id="870730"/>
    <lineage>
        <taxon>Eukaryota</taxon>
        <taxon>Fungi</taxon>
        <taxon>Dikarya</taxon>
        <taxon>Ascomycota</taxon>
        <taxon>Saccharomycotina</taxon>
        <taxon>Pichiomycetes</taxon>
        <taxon>Pichiales</taxon>
        <taxon>Pichiaceae</taxon>
        <taxon>Ogataea</taxon>
    </lineage>
</organism>
<evidence type="ECO:0000313" key="2">
    <source>
        <dbReference type="EMBL" id="KAG7816686.1"/>
    </source>
</evidence>
<feature type="region of interest" description="Disordered" evidence="1">
    <location>
        <begin position="139"/>
        <end position="177"/>
    </location>
</feature>
<protein>
    <submittedName>
        <fullName evidence="2">Uncharacterized protein</fullName>
    </submittedName>
</protein>
<name>A0AAN6I465_PICAN</name>
<sequence length="198" mass="20224">MSPCSSHLKGAGPSLQRGSSKKVEQIHNLYSIQSPIFNYTMKFQNLVSALALSGLSMGATSTDTASAAVTTYSLVISRYGAFFTKVMTSTVGQSIDYVDQYMSDSNILAYTIGDSSGSASFYSRASVLSSESSASAASASATATTTESSSSEEETSTSASETSTESSSSSTSSSNGAAGLQLGTVSAAMGLSLCLMLL</sequence>
<proteinExistence type="predicted"/>
<evidence type="ECO:0000313" key="3">
    <source>
        <dbReference type="Proteomes" id="UP001196530"/>
    </source>
</evidence>
<comment type="caution">
    <text evidence="2">The sequence shown here is derived from an EMBL/GenBank/DDBJ whole genome shotgun (WGS) entry which is preliminary data.</text>
</comment>
<dbReference type="RefSeq" id="XP_043058220.1">
    <property type="nucleotide sequence ID" value="XM_043205458.1"/>
</dbReference>
<feature type="compositionally biased region" description="Low complexity" evidence="1">
    <location>
        <begin position="139"/>
        <end position="149"/>
    </location>
</feature>
<dbReference type="EMBL" id="JAHLUX010000010">
    <property type="protein sequence ID" value="KAG7816686.1"/>
    <property type="molecule type" value="Genomic_DNA"/>
</dbReference>
<reference evidence="2" key="1">
    <citation type="journal article" date="2021" name="G3 (Bethesda)">
        <title>Genomic diversity, chromosomal rearrangements, and interspecies hybridization in the ogataea polymorpha species complex.</title>
        <authorList>
            <person name="Hanson S.J."/>
            <person name="Cinneide E.O."/>
            <person name="Salzberg L.I."/>
            <person name="Wolfe K.H."/>
            <person name="McGowan J."/>
            <person name="Fitzpatrick D.A."/>
            <person name="Matlin K."/>
        </authorList>
    </citation>
    <scope>NUCLEOTIDE SEQUENCE</scope>
    <source>
        <strain evidence="2">61-244</strain>
    </source>
</reference>
<evidence type="ECO:0000256" key="1">
    <source>
        <dbReference type="SAM" id="MobiDB-lite"/>
    </source>
</evidence>
<dbReference type="GeneID" id="66128779"/>